<feature type="transmembrane region" description="Helical" evidence="1">
    <location>
        <begin position="6"/>
        <end position="26"/>
    </location>
</feature>
<organism evidence="2 3">
    <name type="scientific">Papaver nudicaule</name>
    <name type="common">Iceland poppy</name>
    <dbReference type="NCBI Taxonomy" id="74823"/>
    <lineage>
        <taxon>Eukaryota</taxon>
        <taxon>Viridiplantae</taxon>
        <taxon>Streptophyta</taxon>
        <taxon>Embryophyta</taxon>
        <taxon>Tracheophyta</taxon>
        <taxon>Spermatophyta</taxon>
        <taxon>Magnoliopsida</taxon>
        <taxon>Ranunculales</taxon>
        <taxon>Papaveraceae</taxon>
        <taxon>Papaveroideae</taxon>
        <taxon>Papaver</taxon>
    </lineage>
</organism>
<sequence length="246" mass="27330">MCSSALNFIMLFYVLATNLFAFYVFTSTPKTHTGNKVLFISEHVSLILREINILKFSVPNELKLFLQFHPLPLGKDSKTGMAEMVCSVGHSFHEDDWSLAQKLILKGCEPLLRRRLTKPIPMEGLFPFPLSLWKPVSNDVVTWSGLSCKNFGCLYSKKIVEDCVGCFDFVNGNDKQKFVKTSSKIDFLADDVLALRNGGIRIGLDIGGGSGNLAAKMAERNVTLITSTLNADAPFNDFIVVRLVPM</sequence>
<evidence type="ECO:0000256" key="1">
    <source>
        <dbReference type="SAM" id="Phobius"/>
    </source>
</evidence>
<keyword evidence="3" id="KW-1185">Reference proteome</keyword>
<proteinExistence type="predicted"/>
<comment type="caution">
    <text evidence="2">The sequence shown here is derived from an EMBL/GenBank/DDBJ whole genome shotgun (WGS) entry which is preliminary data.</text>
</comment>
<dbReference type="AlphaFoldDB" id="A0AA41VJK0"/>
<dbReference type="EMBL" id="JAJJMA010234453">
    <property type="protein sequence ID" value="MCL7042364.1"/>
    <property type="molecule type" value="Genomic_DNA"/>
</dbReference>
<keyword evidence="1" id="KW-0472">Membrane</keyword>
<dbReference type="PANTHER" id="PTHR44067:SF3">
    <property type="entry name" value="OS06G0138600 PROTEIN"/>
    <property type="match status" value="1"/>
</dbReference>
<reference evidence="2" key="1">
    <citation type="submission" date="2022-03" db="EMBL/GenBank/DDBJ databases">
        <title>A functionally conserved STORR gene fusion in Papaver species that diverged 16.8 million years ago.</title>
        <authorList>
            <person name="Catania T."/>
        </authorList>
    </citation>
    <scope>NUCLEOTIDE SEQUENCE</scope>
    <source>
        <strain evidence="2">S-191538</strain>
    </source>
</reference>
<evidence type="ECO:0000313" key="3">
    <source>
        <dbReference type="Proteomes" id="UP001177140"/>
    </source>
</evidence>
<keyword evidence="1" id="KW-1133">Transmembrane helix</keyword>
<evidence type="ECO:0000313" key="2">
    <source>
        <dbReference type="EMBL" id="MCL7042364.1"/>
    </source>
</evidence>
<keyword evidence="1" id="KW-0812">Transmembrane</keyword>
<dbReference type="PANTHER" id="PTHR44067">
    <property type="entry name" value="S-ADENOSYL-L-METHIONINE-DEPENDENT METHYLTRANSFERASE SUPERFAMILY PROTEIN-RELATED"/>
    <property type="match status" value="1"/>
</dbReference>
<name>A0AA41VJK0_PAPNU</name>
<dbReference type="Proteomes" id="UP001177140">
    <property type="component" value="Unassembled WGS sequence"/>
</dbReference>
<feature type="non-terminal residue" evidence="2">
    <location>
        <position position="1"/>
    </location>
</feature>
<gene>
    <name evidence="2" type="ORF">MKW94_004511</name>
</gene>
<protein>
    <submittedName>
        <fullName evidence="2">Uncharacterized protein</fullName>
    </submittedName>
</protein>
<dbReference type="InterPro" id="IPR053223">
    <property type="entry name" value="Prob_Methyltransferase"/>
</dbReference>
<accession>A0AA41VJK0</accession>